<dbReference type="AlphaFoldDB" id="A0A5B6X2J5"/>
<reference evidence="2" key="1">
    <citation type="journal article" date="2019" name="Plant Biotechnol. J.">
        <title>Genome sequencing of the Australian wild diploid species Gossypium australe highlights disease resistance and delayed gland morphogenesis.</title>
        <authorList>
            <person name="Cai Y."/>
            <person name="Cai X."/>
            <person name="Wang Q."/>
            <person name="Wang P."/>
            <person name="Zhang Y."/>
            <person name="Cai C."/>
            <person name="Xu Y."/>
            <person name="Wang K."/>
            <person name="Zhou Z."/>
            <person name="Wang C."/>
            <person name="Geng S."/>
            <person name="Li B."/>
            <person name="Dong Q."/>
            <person name="Hou Y."/>
            <person name="Wang H."/>
            <person name="Ai P."/>
            <person name="Liu Z."/>
            <person name="Yi F."/>
            <person name="Sun M."/>
            <person name="An G."/>
            <person name="Cheng J."/>
            <person name="Zhang Y."/>
            <person name="Shi Q."/>
            <person name="Xie Y."/>
            <person name="Shi X."/>
            <person name="Chang Y."/>
            <person name="Huang F."/>
            <person name="Chen Y."/>
            <person name="Hong S."/>
            <person name="Mi L."/>
            <person name="Sun Q."/>
            <person name="Zhang L."/>
            <person name="Zhou B."/>
            <person name="Peng R."/>
            <person name="Zhang X."/>
            <person name="Liu F."/>
        </authorList>
    </citation>
    <scope>NUCLEOTIDE SEQUENCE [LARGE SCALE GENOMIC DNA]</scope>
    <source>
        <strain evidence="2">cv. PA1801</strain>
    </source>
</reference>
<protein>
    <submittedName>
        <fullName evidence="1">Receptor-like protein kinase</fullName>
    </submittedName>
</protein>
<accession>A0A5B6X2J5</accession>
<sequence>MCFMCRSDPSHVISPVEIEIQHDMTYNEEPIRILARKVKELRNKSIALVKVLWQRHGVEEATWEPKEAMRKQYPNLLSGKIFGDENP</sequence>
<dbReference type="SUPFAM" id="SSF54160">
    <property type="entry name" value="Chromo domain-like"/>
    <property type="match status" value="1"/>
</dbReference>
<dbReference type="PANTHER" id="PTHR46148:SF44">
    <property type="entry name" value="GAG-POL POLYPROTEIN"/>
    <property type="match status" value="1"/>
</dbReference>
<keyword evidence="1" id="KW-0418">Kinase</keyword>
<evidence type="ECO:0000313" key="2">
    <source>
        <dbReference type="Proteomes" id="UP000325315"/>
    </source>
</evidence>
<dbReference type="OrthoDB" id="998593at2759"/>
<evidence type="ECO:0000313" key="1">
    <source>
        <dbReference type="EMBL" id="KAA3487302.1"/>
    </source>
</evidence>
<dbReference type="InterPro" id="IPR016197">
    <property type="entry name" value="Chromo-like_dom_sf"/>
</dbReference>
<name>A0A5B6X2J5_9ROSI</name>
<gene>
    <name evidence="1" type="ORF">EPI10_031137</name>
</gene>
<keyword evidence="1" id="KW-0808">Transferase</keyword>
<comment type="caution">
    <text evidence="1">The sequence shown here is derived from an EMBL/GenBank/DDBJ whole genome shotgun (WGS) entry which is preliminary data.</text>
</comment>
<keyword evidence="1" id="KW-0675">Receptor</keyword>
<dbReference type="GO" id="GO:0016301">
    <property type="term" value="F:kinase activity"/>
    <property type="evidence" value="ECO:0007669"/>
    <property type="project" value="UniProtKB-KW"/>
</dbReference>
<dbReference type="Proteomes" id="UP000325315">
    <property type="component" value="Unassembled WGS sequence"/>
</dbReference>
<dbReference type="PANTHER" id="PTHR46148">
    <property type="entry name" value="CHROMO DOMAIN-CONTAINING PROTEIN"/>
    <property type="match status" value="1"/>
</dbReference>
<proteinExistence type="predicted"/>
<dbReference type="EMBL" id="SMMG02000001">
    <property type="protein sequence ID" value="KAA3487302.1"/>
    <property type="molecule type" value="Genomic_DNA"/>
</dbReference>
<keyword evidence="2" id="KW-1185">Reference proteome</keyword>
<organism evidence="1 2">
    <name type="scientific">Gossypium australe</name>
    <dbReference type="NCBI Taxonomy" id="47621"/>
    <lineage>
        <taxon>Eukaryota</taxon>
        <taxon>Viridiplantae</taxon>
        <taxon>Streptophyta</taxon>
        <taxon>Embryophyta</taxon>
        <taxon>Tracheophyta</taxon>
        <taxon>Spermatophyta</taxon>
        <taxon>Magnoliopsida</taxon>
        <taxon>eudicotyledons</taxon>
        <taxon>Gunneridae</taxon>
        <taxon>Pentapetalae</taxon>
        <taxon>rosids</taxon>
        <taxon>malvids</taxon>
        <taxon>Malvales</taxon>
        <taxon>Malvaceae</taxon>
        <taxon>Malvoideae</taxon>
        <taxon>Gossypium</taxon>
    </lineage>
</organism>